<dbReference type="InterPro" id="IPR001173">
    <property type="entry name" value="Glyco_trans_2-like"/>
</dbReference>
<dbReference type="Proteomes" id="UP000238042">
    <property type="component" value="Unassembled WGS sequence"/>
</dbReference>
<organism evidence="2 3">
    <name type="scientific">Apibacter adventoris</name>
    <dbReference type="NCBI Taxonomy" id="1679466"/>
    <lineage>
        <taxon>Bacteria</taxon>
        <taxon>Pseudomonadati</taxon>
        <taxon>Bacteroidota</taxon>
        <taxon>Flavobacteriia</taxon>
        <taxon>Flavobacteriales</taxon>
        <taxon>Weeksellaceae</taxon>
        <taxon>Apibacter</taxon>
    </lineage>
</organism>
<dbReference type="GO" id="GO:0016740">
    <property type="term" value="F:transferase activity"/>
    <property type="evidence" value="ECO:0007669"/>
    <property type="project" value="UniProtKB-KW"/>
</dbReference>
<feature type="domain" description="Glycosyltransferase 2-like" evidence="1">
    <location>
        <begin position="15"/>
        <end position="117"/>
    </location>
</feature>
<proteinExistence type="predicted"/>
<dbReference type="InterPro" id="IPR029044">
    <property type="entry name" value="Nucleotide-diphossugar_trans"/>
</dbReference>
<gene>
    <name evidence="2" type="ORF">C4S77_01475</name>
</gene>
<dbReference type="Pfam" id="PF00535">
    <property type="entry name" value="Glycos_transf_2"/>
    <property type="match status" value="1"/>
</dbReference>
<evidence type="ECO:0000313" key="2">
    <source>
        <dbReference type="EMBL" id="PQL95492.1"/>
    </source>
</evidence>
<dbReference type="RefSeq" id="WP_105245539.1">
    <property type="nucleotide sequence ID" value="NZ_PSZM01000001.1"/>
</dbReference>
<evidence type="ECO:0000313" key="3">
    <source>
        <dbReference type="Proteomes" id="UP000238042"/>
    </source>
</evidence>
<evidence type="ECO:0000259" key="1">
    <source>
        <dbReference type="Pfam" id="PF00535"/>
    </source>
</evidence>
<dbReference type="AlphaFoldDB" id="A0A2S8AGX1"/>
<protein>
    <submittedName>
        <fullName evidence="2">Glycosyl transferase</fullName>
    </submittedName>
</protein>
<dbReference type="SUPFAM" id="SSF53448">
    <property type="entry name" value="Nucleotide-diphospho-sugar transferases"/>
    <property type="match status" value="1"/>
</dbReference>
<dbReference type="EMBL" id="PSZM01000001">
    <property type="protein sequence ID" value="PQL95492.1"/>
    <property type="molecule type" value="Genomic_DNA"/>
</dbReference>
<keyword evidence="3" id="KW-1185">Reference proteome</keyword>
<dbReference type="Gene3D" id="3.90.550.10">
    <property type="entry name" value="Spore Coat Polysaccharide Biosynthesis Protein SpsA, Chain A"/>
    <property type="match status" value="1"/>
</dbReference>
<reference evidence="2 3" key="1">
    <citation type="submission" date="2018-02" db="EMBL/GenBank/DDBJ databases">
        <title>Genome sequences of Apibacter spp., gut symbionts of Asian honey bees.</title>
        <authorList>
            <person name="Kwong W.K."/>
            <person name="Steele M.I."/>
            <person name="Moran N.A."/>
        </authorList>
    </citation>
    <scope>NUCLEOTIDE SEQUENCE [LARGE SCALE GENOMIC DNA]</scope>
    <source>
        <strain evidence="3">wkB301</strain>
    </source>
</reference>
<dbReference type="OrthoDB" id="9771846at2"/>
<comment type="caution">
    <text evidence="2">The sequence shown here is derived from an EMBL/GenBank/DDBJ whole genome shotgun (WGS) entry which is preliminary data.</text>
</comment>
<name>A0A2S8AGX1_9FLAO</name>
<accession>A0A2S8AGX1</accession>
<keyword evidence="2" id="KW-0808">Transferase</keyword>
<sequence>MSISICGVVILYNPNIDKVIQNISSYLDEIELLYVIDNSIKDNSIFFVYNKKIKYIFNYENLGISKALNIACKLAVERKFKWILTMDQDSSFKQGDLNKMIDLSKNVSEDVFIISPEYLPYQLKEIPEFEYAKWAITSGQLLNLKFFKKLGLFNEDYFIDQVDFEYSLRGRRAGFKIIKSNLIILNHELGYPQQIKIPFLKKRITTSNHNALRKYYFIRNFLYLKQEYKKNFPQLFKEESYMLFKIILKTIFLEKDKKNKINMMLKGYFDFKRGVKGKYVEK</sequence>